<feature type="binding site" evidence="14 15">
    <location>
        <position position="23"/>
    </location>
    <ligand>
        <name>a divalent metal cation</name>
        <dbReference type="ChEBI" id="CHEBI:60240"/>
    </ligand>
</feature>
<dbReference type="Proteomes" id="UP000254263">
    <property type="component" value="Unassembled WGS sequence"/>
</dbReference>
<keyword evidence="13 14" id="KW-0464">Manganese</keyword>
<dbReference type="InterPro" id="IPR036397">
    <property type="entry name" value="RNaseH_sf"/>
</dbReference>
<dbReference type="GO" id="GO:0043137">
    <property type="term" value="P:DNA replication, removal of RNA primer"/>
    <property type="evidence" value="ECO:0007669"/>
    <property type="project" value="TreeGrafter"/>
</dbReference>
<evidence type="ECO:0000256" key="5">
    <source>
        <dbReference type="ARBA" id="ARBA00007383"/>
    </source>
</evidence>
<dbReference type="Gene3D" id="3.30.420.10">
    <property type="entry name" value="Ribonuclease H-like superfamily/Ribonuclease H"/>
    <property type="match status" value="1"/>
</dbReference>
<dbReference type="GO" id="GO:0030145">
    <property type="term" value="F:manganese ion binding"/>
    <property type="evidence" value="ECO:0007669"/>
    <property type="project" value="UniProtKB-UniRule"/>
</dbReference>
<dbReference type="NCBIfam" id="NF000595">
    <property type="entry name" value="PRK00015.1-3"/>
    <property type="match status" value="1"/>
</dbReference>
<name>A0A379DEX7_9PORP</name>
<dbReference type="GO" id="GO:0006298">
    <property type="term" value="P:mismatch repair"/>
    <property type="evidence" value="ECO:0007669"/>
    <property type="project" value="TreeGrafter"/>
</dbReference>
<keyword evidence="9 14" id="KW-0540">Nuclease</keyword>
<dbReference type="GO" id="GO:0003723">
    <property type="term" value="F:RNA binding"/>
    <property type="evidence" value="ECO:0007669"/>
    <property type="project" value="UniProtKB-UniRule"/>
</dbReference>
<dbReference type="EC" id="3.1.26.4" evidence="6 14"/>
<keyword evidence="12 14" id="KW-0378">Hydrolase</keyword>
<evidence type="ECO:0000256" key="6">
    <source>
        <dbReference type="ARBA" id="ARBA00012180"/>
    </source>
</evidence>
<organism evidence="18 19">
    <name type="scientific">Porphyromonas macacae</name>
    <dbReference type="NCBI Taxonomy" id="28115"/>
    <lineage>
        <taxon>Bacteria</taxon>
        <taxon>Pseudomonadati</taxon>
        <taxon>Bacteroidota</taxon>
        <taxon>Bacteroidia</taxon>
        <taxon>Bacteroidales</taxon>
        <taxon>Porphyromonadaceae</taxon>
        <taxon>Porphyromonas</taxon>
    </lineage>
</organism>
<dbReference type="GO" id="GO:0004523">
    <property type="term" value="F:RNA-DNA hybrid ribonuclease activity"/>
    <property type="evidence" value="ECO:0007669"/>
    <property type="project" value="UniProtKB-UniRule"/>
</dbReference>
<evidence type="ECO:0000256" key="14">
    <source>
        <dbReference type="HAMAP-Rule" id="MF_00052"/>
    </source>
</evidence>
<dbReference type="InterPro" id="IPR024567">
    <property type="entry name" value="RNase_HII/HIII_dom"/>
</dbReference>
<dbReference type="PROSITE" id="PS51975">
    <property type="entry name" value="RNASE_H_2"/>
    <property type="match status" value="1"/>
</dbReference>
<dbReference type="EMBL" id="UGTI01000001">
    <property type="protein sequence ID" value="SUB76950.1"/>
    <property type="molecule type" value="Genomic_DNA"/>
</dbReference>
<dbReference type="AlphaFoldDB" id="A0A379DEX7"/>
<evidence type="ECO:0000256" key="13">
    <source>
        <dbReference type="ARBA" id="ARBA00023211"/>
    </source>
</evidence>
<dbReference type="PANTHER" id="PTHR10954">
    <property type="entry name" value="RIBONUCLEASE H2 SUBUNIT A"/>
    <property type="match status" value="1"/>
</dbReference>
<evidence type="ECO:0000256" key="15">
    <source>
        <dbReference type="PROSITE-ProRule" id="PRU01319"/>
    </source>
</evidence>
<feature type="domain" description="RNase H type-2" evidence="17">
    <location>
        <begin position="17"/>
        <end position="200"/>
    </location>
</feature>
<evidence type="ECO:0000256" key="1">
    <source>
        <dbReference type="ARBA" id="ARBA00000077"/>
    </source>
</evidence>
<evidence type="ECO:0000313" key="18">
    <source>
        <dbReference type="EMBL" id="SUB76950.1"/>
    </source>
</evidence>
<keyword evidence="8 14" id="KW-0963">Cytoplasm</keyword>
<comment type="subcellular location">
    <subcellularLocation>
        <location evidence="4 14">Cytoplasm</location>
    </subcellularLocation>
</comment>
<dbReference type="InterPro" id="IPR022898">
    <property type="entry name" value="RNase_HII"/>
</dbReference>
<evidence type="ECO:0000256" key="12">
    <source>
        <dbReference type="ARBA" id="ARBA00022801"/>
    </source>
</evidence>
<dbReference type="GO" id="GO:0005737">
    <property type="term" value="C:cytoplasm"/>
    <property type="evidence" value="ECO:0007669"/>
    <property type="project" value="UniProtKB-SubCell"/>
</dbReference>
<evidence type="ECO:0000256" key="2">
    <source>
        <dbReference type="ARBA" id="ARBA00001946"/>
    </source>
</evidence>
<comment type="catalytic activity">
    <reaction evidence="1 14 15 16">
        <text>Endonucleolytic cleavage to 5'-phosphomonoester.</text>
        <dbReference type="EC" id="3.1.26.4"/>
    </reaction>
</comment>
<dbReference type="CDD" id="cd07182">
    <property type="entry name" value="RNase_HII_bacteria_HII_like"/>
    <property type="match status" value="1"/>
</dbReference>
<comment type="cofactor">
    <cofactor evidence="14 15">
        <name>Mn(2+)</name>
        <dbReference type="ChEBI" id="CHEBI:29035"/>
    </cofactor>
    <cofactor evidence="14 15">
        <name>Mg(2+)</name>
        <dbReference type="ChEBI" id="CHEBI:18420"/>
    </cofactor>
    <text evidence="14 15">Manganese or magnesium. Binds 1 divalent metal ion per monomer in the absence of substrate. May bind a second metal ion after substrate binding.</text>
</comment>
<comment type="function">
    <text evidence="3 14 16">Endonuclease that specifically degrades the RNA of RNA-DNA hybrids.</text>
</comment>
<protein>
    <recommendedName>
        <fullName evidence="7 14">Ribonuclease HII</fullName>
        <shortName evidence="14">RNase HII</shortName>
        <ecNumber evidence="6 14">3.1.26.4</ecNumber>
    </recommendedName>
</protein>
<evidence type="ECO:0000256" key="9">
    <source>
        <dbReference type="ARBA" id="ARBA00022722"/>
    </source>
</evidence>
<evidence type="ECO:0000256" key="8">
    <source>
        <dbReference type="ARBA" id="ARBA00022490"/>
    </source>
</evidence>
<dbReference type="PANTHER" id="PTHR10954:SF18">
    <property type="entry name" value="RIBONUCLEASE HII"/>
    <property type="match status" value="1"/>
</dbReference>
<keyword evidence="10 14" id="KW-0479">Metal-binding</keyword>
<evidence type="ECO:0000256" key="4">
    <source>
        <dbReference type="ARBA" id="ARBA00004496"/>
    </source>
</evidence>
<evidence type="ECO:0000256" key="11">
    <source>
        <dbReference type="ARBA" id="ARBA00022759"/>
    </source>
</evidence>
<gene>
    <name evidence="14 18" type="primary">rnhB</name>
    <name evidence="18" type="ORF">NCTC13100_00063</name>
</gene>
<comment type="cofactor">
    <cofactor evidence="2">
        <name>Mg(2+)</name>
        <dbReference type="ChEBI" id="CHEBI:18420"/>
    </cofactor>
</comment>
<dbReference type="RefSeq" id="WP_018359788.1">
    <property type="nucleotide sequence ID" value="NZ_UGTI01000001.1"/>
</dbReference>
<evidence type="ECO:0000259" key="17">
    <source>
        <dbReference type="PROSITE" id="PS51975"/>
    </source>
</evidence>
<proteinExistence type="inferred from homology"/>
<dbReference type="SUPFAM" id="SSF53098">
    <property type="entry name" value="Ribonuclease H-like"/>
    <property type="match status" value="1"/>
</dbReference>
<dbReference type="HAMAP" id="MF_00052_B">
    <property type="entry name" value="RNase_HII_B"/>
    <property type="match status" value="1"/>
</dbReference>
<dbReference type="InterPro" id="IPR012337">
    <property type="entry name" value="RNaseH-like_sf"/>
</dbReference>
<evidence type="ECO:0000256" key="10">
    <source>
        <dbReference type="ARBA" id="ARBA00022723"/>
    </source>
</evidence>
<reference evidence="18 19" key="1">
    <citation type="submission" date="2018-06" db="EMBL/GenBank/DDBJ databases">
        <authorList>
            <consortium name="Pathogen Informatics"/>
            <person name="Doyle S."/>
        </authorList>
    </citation>
    <scope>NUCLEOTIDE SEQUENCE [LARGE SCALE GENOMIC DNA]</scope>
    <source>
        <strain evidence="18 19">NCTC13100</strain>
    </source>
</reference>
<comment type="similarity">
    <text evidence="5 14 16">Belongs to the RNase HII family.</text>
</comment>
<dbReference type="Pfam" id="PF01351">
    <property type="entry name" value="RNase_HII"/>
    <property type="match status" value="1"/>
</dbReference>
<dbReference type="GO" id="GO:0032299">
    <property type="term" value="C:ribonuclease H2 complex"/>
    <property type="evidence" value="ECO:0007669"/>
    <property type="project" value="TreeGrafter"/>
</dbReference>
<dbReference type="InterPro" id="IPR001352">
    <property type="entry name" value="RNase_HII/HIII"/>
</dbReference>
<sequence>MSEERGKLKNLFAGDGLSECGCDEAGRGCLAGPVFAAAVILPSDFYHPLLNDSKKLTEKQRYMLRPYIQEHAVAWSVASATAAEIDEVNILHASFLAMHRAVDNLSVMPERLLIDGNRFDAHPKIPHVCLVHGDALYAPIAAASVLAKTCRDDYMKKLAADYPAYNWVSNKGYPTEEHRAAVEIFGLTPHHRKTFCKSKF</sequence>
<keyword evidence="11 14" id="KW-0255">Endonuclease</keyword>
<feature type="binding site" evidence="14 15">
    <location>
        <position position="115"/>
    </location>
    <ligand>
        <name>a divalent metal cation</name>
        <dbReference type="ChEBI" id="CHEBI:60240"/>
    </ligand>
</feature>
<feature type="binding site" evidence="14 15">
    <location>
        <position position="24"/>
    </location>
    <ligand>
        <name>a divalent metal cation</name>
        <dbReference type="ChEBI" id="CHEBI:60240"/>
    </ligand>
</feature>
<evidence type="ECO:0000256" key="3">
    <source>
        <dbReference type="ARBA" id="ARBA00004065"/>
    </source>
</evidence>
<evidence type="ECO:0000256" key="16">
    <source>
        <dbReference type="RuleBase" id="RU003515"/>
    </source>
</evidence>
<evidence type="ECO:0000313" key="19">
    <source>
        <dbReference type="Proteomes" id="UP000254263"/>
    </source>
</evidence>
<accession>A0A379DEX7</accession>
<evidence type="ECO:0000256" key="7">
    <source>
        <dbReference type="ARBA" id="ARBA00019179"/>
    </source>
</evidence>